<feature type="chain" id="PRO_5021043251" evidence="2">
    <location>
        <begin position="26"/>
        <end position="466"/>
    </location>
</feature>
<protein>
    <submittedName>
        <fullName evidence="4">Carbohydrate porin</fullName>
    </submittedName>
</protein>
<reference evidence="4 5" key="1">
    <citation type="submission" date="2019-05" db="EMBL/GenBank/DDBJ databases">
        <title>Draft Genome of Bradyrhizobium elkanii strain SEMIA 938, Used in Commercial Inoculants for Lupinus spp. in Brazil.</title>
        <authorList>
            <person name="Hungria M."/>
            <person name="Delamuta J.R.M."/>
            <person name="Ribeiro R.A."/>
            <person name="Nogueira M.A."/>
        </authorList>
    </citation>
    <scope>NUCLEOTIDE SEQUENCE [LARGE SCALE GENOMIC DNA]</scope>
    <source>
        <strain evidence="4 5">Semia 938</strain>
    </source>
</reference>
<dbReference type="InterPro" id="IPR052932">
    <property type="entry name" value="OprB_Porin"/>
</dbReference>
<keyword evidence="2" id="KW-0732">Signal</keyword>
<feature type="region of interest" description="Disordered" evidence="3">
    <location>
        <begin position="24"/>
        <end position="48"/>
    </location>
</feature>
<comment type="similarity">
    <text evidence="1 2">Belongs to the OprB family.</text>
</comment>
<dbReference type="GO" id="GO:0015288">
    <property type="term" value="F:porin activity"/>
    <property type="evidence" value="ECO:0007669"/>
    <property type="project" value="InterPro"/>
</dbReference>
<dbReference type="PANTHER" id="PTHR37944">
    <property type="entry name" value="PORIN B"/>
    <property type="match status" value="1"/>
</dbReference>
<organism evidence="4 5">
    <name type="scientific">Bradyrhizobium elkanii</name>
    <dbReference type="NCBI Taxonomy" id="29448"/>
    <lineage>
        <taxon>Bacteria</taxon>
        <taxon>Pseudomonadati</taxon>
        <taxon>Pseudomonadota</taxon>
        <taxon>Alphaproteobacteria</taxon>
        <taxon>Hyphomicrobiales</taxon>
        <taxon>Nitrobacteraceae</taxon>
        <taxon>Bradyrhizobium</taxon>
    </lineage>
</organism>
<dbReference type="Pfam" id="PF04966">
    <property type="entry name" value="OprB"/>
    <property type="match status" value="1"/>
</dbReference>
<evidence type="ECO:0000313" key="5">
    <source>
        <dbReference type="Proteomes" id="UP000305095"/>
    </source>
</evidence>
<gene>
    <name evidence="4" type="ORF">FDV58_33620</name>
</gene>
<feature type="compositionally biased region" description="Basic and acidic residues" evidence="3">
    <location>
        <begin position="26"/>
        <end position="38"/>
    </location>
</feature>
<dbReference type="PANTHER" id="PTHR37944:SF1">
    <property type="entry name" value="PORIN B"/>
    <property type="match status" value="1"/>
</dbReference>
<feature type="signal peptide" evidence="2">
    <location>
        <begin position="1"/>
        <end position="25"/>
    </location>
</feature>
<dbReference type="Proteomes" id="UP000305095">
    <property type="component" value="Unassembled WGS sequence"/>
</dbReference>
<evidence type="ECO:0000256" key="2">
    <source>
        <dbReference type="RuleBase" id="RU363072"/>
    </source>
</evidence>
<dbReference type="InterPro" id="IPR038673">
    <property type="entry name" value="OprB_sf"/>
</dbReference>
<dbReference type="Gene3D" id="2.40.160.180">
    <property type="entry name" value="Carbohydrate-selective porin OprB"/>
    <property type="match status" value="1"/>
</dbReference>
<dbReference type="EMBL" id="SZZP01000027">
    <property type="protein sequence ID" value="TKV74148.1"/>
    <property type="molecule type" value="Genomic_DNA"/>
</dbReference>
<dbReference type="GO" id="GO:0008643">
    <property type="term" value="P:carbohydrate transport"/>
    <property type="evidence" value="ECO:0007669"/>
    <property type="project" value="InterPro"/>
</dbReference>
<evidence type="ECO:0000256" key="3">
    <source>
        <dbReference type="SAM" id="MobiDB-lite"/>
    </source>
</evidence>
<dbReference type="AlphaFoldDB" id="A0A4U6RJX2"/>
<dbReference type="InterPro" id="IPR007049">
    <property type="entry name" value="Carb-sel_porin_OprB"/>
</dbReference>
<sequence>MSRTKRRLGHLLLAAALHAAATAAAQEDKKTDDDRPADPDTGESTVEEKTLGLLPNPLQKYGVEFAATYIGEVLGNPSGGLKQGSVYEGRLNLAVDLDLQKLAGLDQLTFHANVFQIHGGGLSRGSLQNYFVVSGIESLPSTRLYEAYFERQWGNKEVSLKVGQLAADSEFFNTKYTDVLTNASMGWPAITSLDLPSGGPSPPLAAMGARLHVNVTDQLSVLGGIFDGDQAGPGPGDPQERNRYGVNFRVNDPPLLLGQIQYAWNNKKGDPDPAGQIKFGGWRHFGSFADQRLASNGVSLASPASSGEPLLLSGDVGGWMVFEQKLYRVPKSDDRGIGIFARVSGAPADRNLIDRYADAGIEFIGLNDSRPDDKFGIAAGYAHVSKRAQTLDADYRTFVDPTWPMRSFEGLLTAVYQYQIRDGWTLQPNLQYIIHPGGGATSPSSAVPGKVLHNATVLGLRTTLKF</sequence>
<name>A0A4U6RJX2_BRAEL</name>
<dbReference type="GO" id="GO:0016020">
    <property type="term" value="C:membrane"/>
    <property type="evidence" value="ECO:0007669"/>
    <property type="project" value="InterPro"/>
</dbReference>
<dbReference type="RefSeq" id="WP_137482937.1">
    <property type="nucleotide sequence ID" value="NZ_SZZP01000027.1"/>
</dbReference>
<evidence type="ECO:0000256" key="1">
    <source>
        <dbReference type="ARBA" id="ARBA00008769"/>
    </source>
</evidence>
<proteinExistence type="inferred from homology"/>
<comment type="caution">
    <text evidence="4">The sequence shown here is derived from an EMBL/GenBank/DDBJ whole genome shotgun (WGS) entry which is preliminary data.</text>
</comment>
<evidence type="ECO:0000313" key="4">
    <source>
        <dbReference type="EMBL" id="TKV74148.1"/>
    </source>
</evidence>
<accession>A0A4U6RJX2</accession>